<feature type="region of interest" description="Disordered" evidence="2">
    <location>
        <begin position="352"/>
        <end position="427"/>
    </location>
</feature>
<dbReference type="InterPro" id="IPR036291">
    <property type="entry name" value="NAD(P)-bd_dom_sf"/>
</dbReference>
<dbReference type="InterPro" id="IPR003462">
    <property type="entry name" value="ODC_Mu_crystall"/>
</dbReference>
<dbReference type="Proteomes" id="UP000241818">
    <property type="component" value="Unassembled WGS sequence"/>
</dbReference>
<reference evidence="3 4" key="1">
    <citation type="journal article" date="2018" name="New Phytol.">
        <title>Comparative genomics and transcriptomics depict ericoid mycorrhizal fungi as versatile saprotrophs and plant mutualists.</title>
        <authorList>
            <person name="Martino E."/>
            <person name="Morin E."/>
            <person name="Grelet G.A."/>
            <person name="Kuo A."/>
            <person name="Kohler A."/>
            <person name="Daghino S."/>
            <person name="Barry K.W."/>
            <person name="Cichocki N."/>
            <person name="Clum A."/>
            <person name="Dockter R.B."/>
            <person name="Hainaut M."/>
            <person name="Kuo R.C."/>
            <person name="LaButti K."/>
            <person name="Lindahl B.D."/>
            <person name="Lindquist E.A."/>
            <person name="Lipzen A."/>
            <person name="Khouja H.R."/>
            <person name="Magnuson J."/>
            <person name="Murat C."/>
            <person name="Ohm R.A."/>
            <person name="Singer S.W."/>
            <person name="Spatafora J.W."/>
            <person name="Wang M."/>
            <person name="Veneault-Fourrey C."/>
            <person name="Henrissat B."/>
            <person name="Grigoriev I.V."/>
            <person name="Martin F.M."/>
            <person name="Perotto S."/>
        </authorList>
    </citation>
    <scope>NUCLEOTIDE SEQUENCE [LARGE SCALE GENOMIC DNA]</scope>
    <source>
        <strain evidence="3 4">ATCC 22711</strain>
    </source>
</reference>
<dbReference type="AlphaFoldDB" id="A0A2T3AX48"/>
<dbReference type="PANTHER" id="PTHR13812:SF19">
    <property type="entry name" value="KETIMINE REDUCTASE MU-CRYSTALLIN"/>
    <property type="match status" value="1"/>
</dbReference>
<comment type="similarity">
    <text evidence="1">Belongs to the ornithine cyclodeaminase/mu-crystallin family.</text>
</comment>
<evidence type="ECO:0000256" key="2">
    <source>
        <dbReference type="SAM" id="MobiDB-lite"/>
    </source>
</evidence>
<dbReference type="Gene3D" id="3.40.50.720">
    <property type="entry name" value="NAD(P)-binding Rossmann-like Domain"/>
    <property type="match status" value="1"/>
</dbReference>
<name>A0A2T3AX48_AMORE</name>
<dbReference type="OrthoDB" id="41492at2759"/>
<evidence type="ECO:0000256" key="1">
    <source>
        <dbReference type="ARBA" id="ARBA00008903"/>
    </source>
</evidence>
<proteinExistence type="inferred from homology"/>
<organism evidence="3 4">
    <name type="scientific">Amorphotheca resinae ATCC 22711</name>
    <dbReference type="NCBI Taxonomy" id="857342"/>
    <lineage>
        <taxon>Eukaryota</taxon>
        <taxon>Fungi</taxon>
        <taxon>Dikarya</taxon>
        <taxon>Ascomycota</taxon>
        <taxon>Pezizomycotina</taxon>
        <taxon>Leotiomycetes</taxon>
        <taxon>Helotiales</taxon>
        <taxon>Amorphothecaceae</taxon>
        <taxon>Amorphotheca</taxon>
    </lineage>
</organism>
<dbReference type="EMBL" id="KZ679014">
    <property type="protein sequence ID" value="PSS13210.1"/>
    <property type="molecule type" value="Genomic_DNA"/>
</dbReference>
<keyword evidence="4" id="KW-1185">Reference proteome</keyword>
<dbReference type="GO" id="GO:0005737">
    <property type="term" value="C:cytoplasm"/>
    <property type="evidence" value="ECO:0007669"/>
    <property type="project" value="TreeGrafter"/>
</dbReference>
<feature type="compositionally biased region" description="Polar residues" evidence="2">
    <location>
        <begin position="388"/>
        <end position="401"/>
    </location>
</feature>
<feature type="region of interest" description="Disordered" evidence="2">
    <location>
        <begin position="88"/>
        <end position="107"/>
    </location>
</feature>
<gene>
    <name evidence="3" type="ORF">M430DRAFT_143952</name>
</gene>
<dbReference type="PANTHER" id="PTHR13812">
    <property type="entry name" value="KETIMINE REDUCTASE MU-CRYSTALLIN"/>
    <property type="match status" value="1"/>
</dbReference>
<evidence type="ECO:0000313" key="3">
    <source>
        <dbReference type="EMBL" id="PSS13210.1"/>
    </source>
</evidence>
<accession>A0A2T3AX48</accession>
<dbReference type="RefSeq" id="XP_024719201.1">
    <property type="nucleotide sequence ID" value="XM_024862857.1"/>
</dbReference>
<dbReference type="FunCoup" id="A0A2T3AX48">
    <property type="interactions" value="8"/>
</dbReference>
<evidence type="ECO:0000313" key="4">
    <source>
        <dbReference type="Proteomes" id="UP000241818"/>
    </source>
</evidence>
<dbReference type="STRING" id="857342.A0A2T3AX48"/>
<sequence length="471" mass="52047">MAPLTVLSDSDVKSILHSLTKGEVEVLQQALRKALNDYSTAKQNQDECAINQPERTVIESDKATGRTTTLFMPSTSSSGLGMKVVTLPAGLSGDRPTGEPSADASNATPQGALTVMANNGKPVGFINAEELTAFRTALASSLLMARRSKVKTVTVFGAGKQAYWHVRLALLLHGPTIRHVYLINHRFSERARNFFRNLLNVDPEIKKREGWWEAKFQILAENYSEYHRLVKQQIRDADIIFCMTPSTKPLFDHEILTKPNGRLKARLIIAVGSYKKDMIELPPEIIQQAVKVHHHGPYIRKRAEEGGVVLVDTIKCLEETGELTRAGLEPRHVVEIGEIIMLDETFANEEDDSAIDDDDSHDSLDSPRGSLAQALKDGSESHDPSRPASRSGSFSTLSRRPSSLVFHRRTHGPEIASGKKQSKDGEQMSKWLSKGNVIYKSVGLGLMDLCVGIELVRLAREKGIGTSFEDF</sequence>
<protein>
    <submittedName>
        <fullName evidence="3">Uncharacterized protein</fullName>
    </submittedName>
</protein>
<dbReference type="GeneID" id="36570938"/>
<dbReference type="SUPFAM" id="SSF51735">
    <property type="entry name" value="NAD(P)-binding Rossmann-fold domains"/>
    <property type="match status" value="1"/>
</dbReference>
<dbReference type="InParanoid" id="A0A2T3AX48"/>
<dbReference type="Pfam" id="PF02423">
    <property type="entry name" value="OCD_Mu_crystall"/>
    <property type="match status" value="1"/>
</dbReference>